<dbReference type="AlphaFoldDB" id="A0A0K8MH22"/>
<evidence type="ECO:0000313" key="1">
    <source>
        <dbReference type="EMBL" id="GAO99866.1"/>
    </source>
</evidence>
<evidence type="ECO:0000313" key="2">
    <source>
        <dbReference type="Proteomes" id="UP000253891"/>
    </source>
</evidence>
<organism evidence="1 2">
    <name type="scientific">Fructobacillus ficulneus</name>
    <dbReference type="NCBI Taxonomy" id="157463"/>
    <lineage>
        <taxon>Bacteria</taxon>
        <taxon>Bacillati</taxon>
        <taxon>Bacillota</taxon>
        <taxon>Bacilli</taxon>
        <taxon>Lactobacillales</taxon>
        <taxon>Lactobacillaceae</taxon>
        <taxon>Fructobacillus</taxon>
    </lineage>
</organism>
<dbReference type="OrthoDB" id="9971215at2"/>
<reference evidence="1 2" key="1">
    <citation type="journal article" date="2015" name="BMC Genomics">
        <title>Comparative genomics of Fructobacillus spp. and Leuconostoc spp. reveals niche-specific evolution of Fructobacillus spp.</title>
        <authorList>
            <person name="Endo A."/>
            <person name="Tanizawa Y."/>
            <person name="Tanaka N."/>
            <person name="Maeno S."/>
            <person name="Kumar H."/>
            <person name="Shiwa Y."/>
            <person name="Okada S."/>
            <person name="Yoshikawa H."/>
            <person name="Dicks L."/>
            <person name="Nakagawa J."/>
            <person name="Arita M."/>
        </authorList>
    </citation>
    <scope>NUCLEOTIDE SEQUENCE [LARGE SCALE GENOMIC DNA]</scope>
    <source>
        <strain evidence="1 2">JCM 12225</strain>
    </source>
</reference>
<proteinExistence type="predicted"/>
<name>A0A0K8MH22_9LACO</name>
<dbReference type="EMBL" id="DF968001">
    <property type="protein sequence ID" value="GAO99866.1"/>
    <property type="molecule type" value="Genomic_DNA"/>
</dbReference>
<gene>
    <name evidence="1" type="ORF">FFIC_241420</name>
</gene>
<accession>A0A0K8MH22</accession>
<protein>
    <submittedName>
        <fullName evidence="1">2-dehydropantoate 2-reductase</fullName>
    </submittedName>
</protein>
<sequence>MKLNLNQIKIAQIALNTISELTENAKINFKYENSSIIVAYNNQFVQADWIENDHLNNFYSKARSDIFNSHLEKFTHPFSEDKLKYLIGNFEDLINLIIEIATDVDIDLSEMSVGNVQFLSNSSTFDDYHFSSDSEFEVVSLSGSITDNSGIN</sequence>
<dbReference type="Proteomes" id="UP000253891">
    <property type="component" value="Unassembled WGS sequence"/>
</dbReference>
<dbReference type="RefSeq" id="WP_061993243.1">
    <property type="nucleotide sequence ID" value="NZ_DF968001.1"/>
</dbReference>
<keyword evidence="2" id="KW-1185">Reference proteome</keyword>